<protein>
    <recommendedName>
        <fullName evidence="6">Chromosome segregation ATPase-like protein</fullName>
    </recommendedName>
</protein>
<dbReference type="AlphaFoldDB" id="A0A7Z7LCM2"/>
<feature type="chain" id="PRO_5031318846" description="Chromosome segregation ATPase-like protein" evidence="3">
    <location>
        <begin position="19"/>
        <end position="728"/>
    </location>
</feature>
<sequence>MKRILFIVFLFVSMIAFAVDTDTLFNSMLSRSQDFVAFTGAGFEARFIPAYAVADRQDGQIEIEKDLYLLGLFVFRSERSMNIQLDSIQIMNATSDERVEGQIFRVEELFVPVQLPIVLPSGGIIVLASQVALQDYFMDVRVQNILLPWRIRTAIPGRTVEMAPVSIEVQPPSTDTANLEGYESINESIADLNERLNFLQDNVEGLNLQFRRLNTLFLDTQIALAEYKASVDNSMIDLQEHRLIFEQRVEALESALSTTTFDSDALDSLRTSIEDLNTEMQGIELELQLIDEMKSSHEELKTLLGKHEKTIEELRDAIGSISSSISDPERFSSIEKAIEENRAALEALGGDLQNTRTFLADDLVTIKNSSQELIEARRRIDERIIELEQEIARVGSVSEDTAVSLSEALSFLNGALEQFESFKNIVMNELSRSYEESIASLGDMESRVSLIEASLTNLENLEAELNNQREELRAYGDILNRSITRIDSIDKSVEELEALVQSLESVFENLTPSSQDSLGSFLSNLEEQIGILRESIGSLSIGFVRMNSELIQIKESIPPEGVSPEAFSQTVFEFNSKISDIEKLFTTLEAKIGGLNVSLANIDKRLQATAVEIDSLKGNFDGSVTAIDNNLKSIQKLQTESAQLRMLIEENSRNLATYRGEIESRLDATLVSREEIQMIVDEAVSAAKEETKKEISSLKRANNIWLTIAVLSSVAAIVLGVLNMMEIP</sequence>
<evidence type="ECO:0000313" key="4">
    <source>
        <dbReference type="EMBL" id="SSC11552.1"/>
    </source>
</evidence>
<dbReference type="KEGG" id="minf:MESINF_0103"/>
<dbReference type="PANTHER" id="PTHR32114">
    <property type="entry name" value="ABC TRANSPORTER ABCH.3"/>
    <property type="match status" value="1"/>
</dbReference>
<keyword evidence="1" id="KW-0175">Coiled coil</keyword>
<dbReference type="Proteomes" id="UP000250796">
    <property type="component" value="Chromosome MESINF"/>
</dbReference>
<evidence type="ECO:0000313" key="5">
    <source>
        <dbReference type="Proteomes" id="UP000250796"/>
    </source>
</evidence>
<gene>
    <name evidence="4" type="ORF">MESINF_0103</name>
</gene>
<feature type="transmembrane region" description="Helical" evidence="2">
    <location>
        <begin position="704"/>
        <end position="725"/>
    </location>
</feature>
<keyword evidence="2" id="KW-1133">Transmembrane helix</keyword>
<evidence type="ECO:0008006" key="6">
    <source>
        <dbReference type="Google" id="ProtNLM"/>
    </source>
</evidence>
<evidence type="ECO:0000256" key="2">
    <source>
        <dbReference type="SAM" id="Phobius"/>
    </source>
</evidence>
<evidence type="ECO:0000256" key="3">
    <source>
        <dbReference type="SAM" id="SignalP"/>
    </source>
</evidence>
<dbReference type="PANTHER" id="PTHR32114:SF2">
    <property type="entry name" value="ABC TRANSPORTER ABCH.3"/>
    <property type="match status" value="1"/>
</dbReference>
<proteinExistence type="predicted"/>
<keyword evidence="2" id="KW-0472">Membrane</keyword>
<evidence type="ECO:0000256" key="1">
    <source>
        <dbReference type="SAM" id="Coils"/>
    </source>
</evidence>
<feature type="coiled-coil region" evidence="1">
    <location>
        <begin position="266"/>
        <end position="317"/>
    </location>
</feature>
<dbReference type="SUPFAM" id="SSF57997">
    <property type="entry name" value="Tropomyosin"/>
    <property type="match status" value="1"/>
</dbReference>
<name>A0A7Z7LCM2_9BACT</name>
<feature type="coiled-coil region" evidence="1">
    <location>
        <begin position="448"/>
        <end position="506"/>
    </location>
</feature>
<feature type="coiled-coil region" evidence="1">
    <location>
        <begin position="182"/>
        <end position="216"/>
    </location>
</feature>
<keyword evidence="5" id="KW-1185">Reference proteome</keyword>
<dbReference type="EMBL" id="LS974202">
    <property type="protein sequence ID" value="SSC11552.1"/>
    <property type="molecule type" value="Genomic_DNA"/>
</dbReference>
<dbReference type="Gene3D" id="1.20.1170.10">
    <property type="match status" value="1"/>
</dbReference>
<accession>A0A7Z7LCM2</accession>
<keyword evidence="3" id="KW-0732">Signal</keyword>
<dbReference type="RefSeq" id="WP_169698011.1">
    <property type="nucleotide sequence ID" value="NZ_LS974202.1"/>
</dbReference>
<feature type="signal peptide" evidence="3">
    <location>
        <begin position="1"/>
        <end position="18"/>
    </location>
</feature>
<organism evidence="4 5">
    <name type="scientific">Mesotoga infera</name>
    <dbReference type="NCBI Taxonomy" id="1236046"/>
    <lineage>
        <taxon>Bacteria</taxon>
        <taxon>Thermotogati</taxon>
        <taxon>Thermotogota</taxon>
        <taxon>Thermotogae</taxon>
        <taxon>Kosmotogales</taxon>
        <taxon>Kosmotogaceae</taxon>
        <taxon>Mesotoga</taxon>
    </lineage>
</organism>
<reference evidence="4 5" key="1">
    <citation type="submission" date="2017-01" db="EMBL/GenBank/DDBJ databases">
        <authorList>
            <person name="Erauso G."/>
        </authorList>
    </citation>
    <scope>NUCLEOTIDE SEQUENCE [LARGE SCALE GENOMIC DNA]</scope>
    <source>
        <strain evidence="4">MESINF1</strain>
    </source>
</reference>
<keyword evidence="2" id="KW-0812">Transmembrane</keyword>